<name>A0ABR2N429_9ASPA</name>
<keyword evidence="2" id="KW-1185">Reference proteome</keyword>
<comment type="caution">
    <text evidence="1">The sequence shown here is derived from an EMBL/GenBank/DDBJ whole genome shotgun (WGS) entry which is preliminary data.</text>
</comment>
<gene>
    <name evidence="1" type="ORF">KSP40_PGU018304</name>
</gene>
<evidence type="ECO:0000313" key="2">
    <source>
        <dbReference type="Proteomes" id="UP001412067"/>
    </source>
</evidence>
<accession>A0ABR2N429</accession>
<organism evidence="1 2">
    <name type="scientific">Platanthera guangdongensis</name>
    <dbReference type="NCBI Taxonomy" id="2320717"/>
    <lineage>
        <taxon>Eukaryota</taxon>
        <taxon>Viridiplantae</taxon>
        <taxon>Streptophyta</taxon>
        <taxon>Embryophyta</taxon>
        <taxon>Tracheophyta</taxon>
        <taxon>Spermatophyta</taxon>
        <taxon>Magnoliopsida</taxon>
        <taxon>Liliopsida</taxon>
        <taxon>Asparagales</taxon>
        <taxon>Orchidaceae</taxon>
        <taxon>Orchidoideae</taxon>
        <taxon>Orchideae</taxon>
        <taxon>Orchidinae</taxon>
        <taxon>Platanthera</taxon>
    </lineage>
</organism>
<dbReference type="EMBL" id="JBBWWR010000001">
    <property type="protein sequence ID" value="KAK8970885.1"/>
    <property type="molecule type" value="Genomic_DNA"/>
</dbReference>
<proteinExistence type="predicted"/>
<reference evidence="1 2" key="1">
    <citation type="journal article" date="2022" name="Nat. Plants">
        <title>Genomes of leafy and leafless Platanthera orchids illuminate the evolution of mycoheterotrophy.</title>
        <authorList>
            <person name="Li M.H."/>
            <person name="Liu K.W."/>
            <person name="Li Z."/>
            <person name="Lu H.C."/>
            <person name="Ye Q.L."/>
            <person name="Zhang D."/>
            <person name="Wang J.Y."/>
            <person name="Li Y.F."/>
            <person name="Zhong Z.M."/>
            <person name="Liu X."/>
            <person name="Yu X."/>
            <person name="Liu D.K."/>
            <person name="Tu X.D."/>
            <person name="Liu B."/>
            <person name="Hao Y."/>
            <person name="Liao X.Y."/>
            <person name="Jiang Y.T."/>
            <person name="Sun W.H."/>
            <person name="Chen J."/>
            <person name="Chen Y.Q."/>
            <person name="Ai Y."/>
            <person name="Zhai J.W."/>
            <person name="Wu S.S."/>
            <person name="Zhou Z."/>
            <person name="Hsiao Y.Y."/>
            <person name="Wu W.L."/>
            <person name="Chen Y.Y."/>
            <person name="Lin Y.F."/>
            <person name="Hsu J.L."/>
            <person name="Li C.Y."/>
            <person name="Wang Z.W."/>
            <person name="Zhao X."/>
            <person name="Zhong W.Y."/>
            <person name="Ma X.K."/>
            <person name="Ma L."/>
            <person name="Huang J."/>
            <person name="Chen G.Z."/>
            <person name="Huang M.Z."/>
            <person name="Huang L."/>
            <person name="Peng D.H."/>
            <person name="Luo Y.B."/>
            <person name="Zou S.Q."/>
            <person name="Chen S.P."/>
            <person name="Lan S."/>
            <person name="Tsai W.C."/>
            <person name="Van de Peer Y."/>
            <person name="Liu Z.J."/>
        </authorList>
    </citation>
    <scope>NUCLEOTIDE SEQUENCE [LARGE SCALE GENOMIC DNA]</scope>
    <source>
        <strain evidence="1">Lor288</strain>
    </source>
</reference>
<dbReference type="PROSITE" id="PS51318">
    <property type="entry name" value="TAT"/>
    <property type="match status" value="1"/>
</dbReference>
<sequence>MTISGRPQRRRFVTMATATAIAQAPSALSSSELPAHSRIQQAHHTLLNKHSIYRKDNQTSLLQKTIRDKKRRNTTLLCFFNLSVSLLLMDTNYSEEAFDVFYLEIEERIMLVISDEEDEQVMAARVKRAPLISINGNQAANFLPKSSFFDVNWYGGFDMGMKHSEWPQYGATKAKPRRLPAASGRRGTGVFIPRCAAVERK</sequence>
<dbReference type="Proteomes" id="UP001412067">
    <property type="component" value="Unassembled WGS sequence"/>
</dbReference>
<evidence type="ECO:0000313" key="1">
    <source>
        <dbReference type="EMBL" id="KAK8970885.1"/>
    </source>
</evidence>
<dbReference type="InterPro" id="IPR006311">
    <property type="entry name" value="TAT_signal"/>
</dbReference>
<protein>
    <submittedName>
        <fullName evidence="1">Uncharacterized protein</fullName>
    </submittedName>
</protein>